<comment type="caution">
    <text evidence="1">The sequence shown here is derived from an EMBL/GenBank/DDBJ whole genome shotgun (WGS) entry which is preliminary data.</text>
</comment>
<proteinExistence type="predicted"/>
<feature type="non-terminal residue" evidence="1">
    <location>
        <position position="21"/>
    </location>
</feature>
<protein>
    <submittedName>
        <fullName evidence="1">Uncharacterized protein</fullName>
    </submittedName>
</protein>
<reference evidence="1 2" key="1">
    <citation type="journal article" date="2015" name="Nature">
        <title>rRNA introns, odd ribosomes, and small enigmatic genomes across a large radiation of phyla.</title>
        <authorList>
            <person name="Brown C.T."/>
            <person name="Hug L.A."/>
            <person name="Thomas B.C."/>
            <person name="Sharon I."/>
            <person name="Castelle C.J."/>
            <person name="Singh A."/>
            <person name="Wilkins M.J."/>
            <person name="Williams K.H."/>
            <person name="Banfield J.F."/>
        </authorList>
    </citation>
    <scope>NUCLEOTIDE SEQUENCE [LARGE SCALE GENOMIC DNA]</scope>
</reference>
<dbReference type="Proteomes" id="UP000033831">
    <property type="component" value="Unassembled WGS sequence"/>
</dbReference>
<organism evidence="1 2">
    <name type="scientific">Candidatus Nomurabacteria bacterium GW2011_GWF2_43_8</name>
    <dbReference type="NCBI Taxonomy" id="1618779"/>
    <lineage>
        <taxon>Bacteria</taxon>
        <taxon>Candidatus Nomuraibacteriota</taxon>
    </lineage>
</organism>
<accession>A0A0G1FQ26</accession>
<dbReference type="EMBL" id="LCGX01000014">
    <property type="protein sequence ID" value="KKT24475.1"/>
    <property type="molecule type" value="Genomic_DNA"/>
</dbReference>
<name>A0A0G1FQ26_9BACT</name>
<sequence length="21" mass="2321">MSQEIKEKCGIVGIYGKKLPV</sequence>
<gene>
    <name evidence="1" type="ORF">UW07_C0014G0021</name>
</gene>
<evidence type="ECO:0000313" key="1">
    <source>
        <dbReference type="EMBL" id="KKT24475.1"/>
    </source>
</evidence>
<evidence type="ECO:0000313" key="2">
    <source>
        <dbReference type="Proteomes" id="UP000033831"/>
    </source>
</evidence>
<dbReference type="AlphaFoldDB" id="A0A0G1FQ26"/>